<gene>
    <name evidence="3" type="ORF">IFR04_015908</name>
</gene>
<feature type="signal peptide" evidence="1">
    <location>
        <begin position="1"/>
        <end position="15"/>
    </location>
</feature>
<accession>A0A8H7T2A0</accession>
<keyword evidence="4" id="KW-1185">Reference proteome</keyword>
<evidence type="ECO:0000313" key="4">
    <source>
        <dbReference type="Proteomes" id="UP000664132"/>
    </source>
</evidence>
<evidence type="ECO:0000256" key="1">
    <source>
        <dbReference type="SAM" id="SignalP"/>
    </source>
</evidence>
<evidence type="ECO:0000313" key="3">
    <source>
        <dbReference type="EMBL" id="KAG4410961.1"/>
    </source>
</evidence>
<reference evidence="3" key="1">
    <citation type="submission" date="2021-02" db="EMBL/GenBank/DDBJ databases">
        <title>Genome sequence Cadophora malorum strain M34.</title>
        <authorList>
            <person name="Stefanovic E."/>
            <person name="Vu D."/>
            <person name="Scully C."/>
            <person name="Dijksterhuis J."/>
            <person name="Roader J."/>
            <person name="Houbraken J."/>
        </authorList>
    </citation>
    <scope>NUCLEOTIDE SEQUENCE</scope>
    <source>
        <strain evidence="3">M34</strain>
    </source>
</reference>
<feature type="domain" description="Ubiquitin 3 binding protein But2 C-terminal" evidence="2">
    <location>
        <begin position="196"/>
        <end position="342"/>
    </location>
</feature>
<keyword evidence="1" id="KW-0732">Signal</keyword>
<dbReference type="AlphaFoldDB" id="A0A8H7T2A0"/>
<protein>
    <recommendedName>
        <fullName evidence="2">Ubiquitin 3 binding protein But2 C-terminal domain-containing protein</fullName>
    </recommendedName>
</protein>
<feature type="chain" id="PRO_5034378825" description="Ubiquitin 3 binding protein But2 C-terminal domain-containing protein" evidence="1">
    <location>
        <begin position="16"/>
        <end position="355"/>
    </location>
</feature>
<dbReference type="Pfam" id="PF09792">
    <property type="entry name" value="But2"/>
    <property type="match status" value="1"/>
</dbReference>
<organism evidence="3 4">
    <name type="scientific">Cadophora malorum</name>
    <dbReference type="NCBI Taxonomy" id="108018"/>
    <lineage>
        <taxon>Eukaryota</taxon>
        <taxon>Fungi</taxon>
        <taxon>Dikarya</taxon>
        <taxon>Ascomycota</taxon>
        <taxon>Pezizomycotina</taxon>
        <taxon>Leotiomycetes</taxon>
        <taxon>Helotiales</taxon>
        <taxon>Ploettnerulaceae</taxon>
        <taxon>Cadophora</taxon>
    </lineage>
</organism>
<proteinExistence type="predicted"/>
<evidence type="ECO:0000259" key="2">
    <source>
        <dbReference type="Pfam" id="PF09792"/>
    </source>
</evidence>
<sequence>MIVAVLLGLGLGGLAIESPVKAAGSVALSQVSSGAPGGRTVTTFYQTTTFTVDPCAPTYTATSHVGKVDLRSQRVLAASSLPTTTITRTSTLHSTVTLRLSKVVPTLSSSVKVISTRTRITSETSTTTTTVSAAASLVTSAHGLSHPPTSKVESDDFDPFDYEFIEDNSKIELRGLDVSSSAPAAACPTDISGDYQFPHLIVPTSIGMPDQPQGTQYTVWISPAASTLFNFDVPATYTGTCSLIFLFPYMSQLDPSAGKYTYSGQEQVIYQNGGLNFSLLAGIATNSTTYNSTPPVAVDYGKVKILPGNKYTVAVFPCPAEKTITVEGSSANRTELDYFQNTGMEPIGLYLVPCV</sequence>
<dbReference type="Proteomes" id="UP000664132">
    <property type="component" value="Unassembled WGS sequence"/>
</dbReference>
<comment type="caution">
    <text evidence="3">The sequence shown here is derived from an EMBL/GenBank/DDBJ whole genome shotgun (WGS) entry which is preliminary data.</text>
</comment>
<dbReference type="EMBL" id="JAFJYH010000549">
    <property type="protein sequence ID" value="KAG4410961.1"/>
    <property type="molecule type" value="Genomic_DNA"/>
</dbReference>
<dbReference type="PANTHER" id="PTHR39613">
    <property type="entry name" value="ANCHORED CELL WALL PROTEIN, PUTATIVE (AFU_ORTHOLOGUE AFUA_4G08960)-RELATED"/>
    <property type="match status" value="1"/>
</dbReference>
<dbReference type="PANTHER" id="PTHR39613:SF1">
    <property type="entry name" value="ANCHORED CELL WALL PROTEIN, PUTATIVE (AFU_ORTHOLOGUE AFUA_4G08960)-RELATED"/>
    <property type="match status" value="1"/>
</dbReference>
<name>A0A8H7T2A0_9HELO</name>
<dbReference type="OrthoDB" id="4657524at2759"/>
<dbReference type="InterPro" id="IPR018620">
    <property type="entry name" value="Ubiquitin3-bd_protein_But2_C"/>
</dbReference>